<feature type="transmembrane region" description="Helical" evidence="7">
    <location>
        <begin position="107"/>
        <end position="128"/>
    </location>
</feature>
<name>A0A7W8JXW7_9DEIO</name>
<keyword evidence="5 7" id="KW-1133">Transmembrane helix</keyword>
<comment type="subcellular location">
    <subcellularLocation>
        <location evidence="1">Endomembrane system</location>
        <topology evidence="1">Multi-pass membrane protein</topology>
    </subcellularLocation>
</comment>
<evidence type="ECO:0000256" key="1">
    <source>
        <dbReference type="ARBA" id="ARBA00004127"/>
    </source>
</evidence>
<feature type="transmembrane region" description="Helical" evidence="7">
    <location>
        <begin position="266"/>
        <end position="288"/>
    </location>
</feature>
<gene>
    <name evidence="9" type="ORF">HNQ08_004383</name>
</gene>
<dbReference type="PANTHER" id="PTHR23514">
    <property type="entry name" value="BYPASS OF STOP CODON PROTEIN 6"/>
    <property type="match status" value="1"/>
</dbReference>
<dbReference type="SUPFAM" id="SSF103473">
    <property type="entry name" value="MFS general substrate transporter"/>
    <property type="match status" value="1"/>
</dbReference>
<evidence type="ECO:0000259" key="8">
    <source>
        <dbReference type="PROSITE" id="PS50850"/>
    </source>
</evidence>
<comment type="caution">
    <text evidence="9">The sequence shown here is derived from an EMBL/GenBank/DDBJ whole genome shotgun (WGS) entry which is preliminary data.</text>
</comment>
<dbReference type="GO" id="GO:0012505">
    <property type="term" value="C:endomembrane system"/>
    <property type="evidence" value="ECO:0007669"/>
    <property type="project" value="UniProtKB-SubCell"/>
</dbReference>
<feature type="transmembrane region" description="Helical" evidence="7">
    <location>
        <begin position="205"/>
        <end position="226"/>
    </location>
</feature>
<feature type="domain" description="Major facilitator superfamily (MFS) profile" evidence="8">
    <location>
        <begin position="14"/>
        <end position="378"/>
    </location>
</feature>
<dbReference type="AlphaFoldDB" id="A0A7W8JXW7"/>
<comment type="similarity">
    <text evidence="2">Belongs to the major facilitator superfamily.</text>
</comment>
<reference evidence="9 10" key="1">
    <citation type="submission" date="2020-08" db="EMBL/GenBank/DDBJ databases">
        <title>Genomic Encyclopedia of Type Strains, Phase IV (KMG-IV): sequencing the most valuable type-strain genomes for metagenomic binning, comparative biology and taxonomic classification.</title>
        <authorList>
            <person name="Goeker M."/>
        </authorList>
    </citation>
    <scope>NUCLEOTIDE SEQUENCE [LARGE SCALE GENOMIC DNA]</scope>
    <source>
        <strain evidence="9 10">DSM 27939</strain>
    </source>
</reference>
<evidence type="ECO:0000313" key="9">
    <source>
        <dbReference type="EMBL" id="MBB5365262.1"/>
    </source>
</evidence>
<feature type="transmembrane region" description="Helical" evidence="7">
    <location>
        <begin position="354"/>
        <end position="373"/>
    </location>
</feature>
<dbReference type="InterPro" id="IPR051788">
    <property type="entry name" value="MFS_Transporter"/>
</dbReference>
<dbReference type="PROSITE" id="PS50850">
    <property type="entry name" value="MFS"/>
    <property type="match status" value="1"/>
</dbReference>
<accession>A0A7W8JXW7</accession>
<keyword evidence="3" id="KW-0813">Transport</keyword>
<protein>
    <submittedName>
        <fullName evidence="9">Fucose permease</fullName>
    </submittedName>
</protein>
<dbReference type="InterPro" id="IPR020846">
    <property type="entry name" value="MFS_dom"/>
</dbReference>
<proteinExistence type="inferred from homology"/>
<dbReference type="GO" id="GO:0022857">
    <property type="term" value="F:transmembrane transporter activity"/>
    <property type="evidence" value="ECO:0007669"/>
    <property type="project" value="InterPro"/>
</dbReference>
<dbReference type="InterPro" id="IPR036259">
    <property type="entry name" value="MFS_trans_sf"/>
</dbReference>
<dbReference type="Gene3D" id="1.20.1250.20">
    <property type="entry name" value="MFS general substrate transporter like domains"/>
    <property type="match status" value="2"/>
</dbReference>
<feature type="transmembrane region" description="Helical" evidence="7">
    <location>
        <begin position="83"/>
        <end position="101"/>
    </location>
</feature>
<dbReference type="RefSeq" id="WP_184136612.1">
    <property type="nucleotide sequence ID" value="NZ_JACHFL010000016.1"/>
</dbReference>
<sequence>MGGEVPAKVVSASAAVIGALAFVLMGGVQALYGPSLPGFSQQFSLPVSTAGLVVSAHGLGALTGVLSTVLLSGYPLARYRTGVAVTLLAAGALLLGSTSVWPVALLGALIVGLGYGVLTVGLNSLFAVGFGQRSAAMVNLLNAVFGIGAILGPLLVGGDGGNVNWPFLVIALGGGLLAPFAFSIDDRLPVPTVTQAGSEHQSKGLVVGFLVLLALVVGLEASSSGWNATYLVALGQTPASAASFASLFYLVFTAARLVAVPLSLRLSAFTLVAASLALGAVLLFLAQISALAPYVLASLGGAVALLFPNTFTWLARTVPGARGGTALMIAGGLLGGALFPALIGQAVAVFGERILPHAMLLLTVLALILAVWLRRQSRRLKIYSQGRAHL</sequence>
<evidence type="ECO:0000256" key="4">
    <source>
        <dbReference type="ARBA" id="ARBA00022692"/>
    </source>
</evidence>
<evidence type="ECO:0000256" key="6">
    <source>
        <dbReference type="ARBA" id="ARBA00023136"/>
    </source>
</evidence>
<feature type="transmembrane region" description="Helical" evidence="7">
    <location>
        <begin position="294"/>
        <end position="314"/>
    </location>
</feature>
<evidence type="ECO:0000256" key="2">
    <source>
        <dbReference type="ARBA" id="ARBA00008335"/>
    </source>
</evidence>
<organism evidence="9 10">
    <name type="scientific">Deinococcus humi</name>
    <dbReference type="NCBI Taxonomy" id="662880"/>
    <lineage>
        <taxon>Bacteria</taxon>
        <taxon>Thermotogati</taxon>
        <taxon>Deinococcota</taxon>
        <taxon>Deinococci</taxon>
        <taxon>Deinococcales</taxon>
        <taxon>Deinococcaceae</taxon>
        <taxon>Deinococcus</taxon>
    </lineage>
</organism>
<dbReference type="PANTHER" id="PTHR23514:SF3">
    <property type="entry name" value="BYPASS OF STOP CODON PROTEIN 6"/>
    <property type="match status" value="1"/>
</dbReference>
<feature type="transmembrane region" description="Helical" evidence="7">
    <location>
        <begin position="163"/>
        <end position="184"/>
    </location>
</feature>
<keyword evidence="6 7" id="KW-0472">Membrane</keyword>
<feature type="transmembrane region" description="Helical" evidence="7">
    <location>
        <begin position="326"/>
        <end position="348"/>
    </location>
</feature>
<feature type="transmembrane region" description="Helical" evidence="7">
    <location>
        <begin position="52"/>
        <end position="71"/>
    </location>
</feature>
<dbReference type="EMBL" id="JACHFL010000016">
    <property type="protein sequence ID" value="MBB5365262.1"/>
    <property type="molecule type" value="Genomic_DNA"/>
</dbReference>
<dbReference type="Pfam" id="PF07690">
    <property type="entry name" value="MFS_1"/>
    <property type="match status" value="1"/>
</dbReference>
<evidence type="ECO:0000313" key="10">
    <source>
        <dbReference type="Proteomes" id="UP000552709"/>
    </source>
</evidence>
<evidence type="ECO:0000256" key="7">
    <source>
        <dbReference type="SAM" id="Phobius"/>
    </source>
</evidence>
<evidence type="ECO:0000256" key="3">
    <source>
        <dbReference type="ARBA" id="ARBA00022448"/>
    </source>
</evidence>
<feature type="transmembrane region" description="Helical" evidence="7">
    <location>
        <begin position="140"/>
        <end position="157"/>
    </location>
</feature>
<feature type="transmembrane region" description="Helical" evidence="7">
    <location>
        <begin position="238"/>
        <end position="259"/>
    </location>
</feature>
<feature type="transmembrane region" description="Helical" evidence="7">
    <location>
        <begin position="12"/>
        <end position="32"/>
    </location>
</feature>
<dbReference type="InterPro" id="IPR011701">
    <property type="entry name" value="MFS"/>
</dbReference>
<dbReference type="GO" id="GO:0016020">
    <property type="term" value="C:membrane"/>
    <property type="evidence" value="ECO:0007669"/>
    <property type="project" value="TreeGrafter"/>
</dbReference>
<keyword evidence="4 7" id="KW-0812">Transmembrane</keyword>
<keyword evidence="10" id="KW-1185">Reference proteome</keyword>
<dbReference type="Proteomes" id="UP000552709">
    <property type="component" value="Unassembled WGS sequence"/>
</dbReference>
<evidence type="ECO:0000256" key="5">
    <source>
        <dbReference type="ARBA" id="ARBA00022989"/>
    </source>
</evidence>